<keyword evidence="1" id="KW-0732">Signal</keyword>
<keyword evidence="3" id="KW-1185">Reference proteome</keyword>
<evidence type="ECO:0000313" key="3">
    <source>
        <dbReference type="Proteomes" id="UP001642360"/>
    </source>
</evidence>
<evidence type="ECO:0000256" key="1">
    <source>
        <dbReference type="SAM" id="SignalP"/>
    </source>
</evidence>
<evidence type="ECO:0000313" key="2">
    <source>
        <dbReference type="EMBL" id="CAK9162927.1"/>
    </source>
</evidence>
<dbReference type="Proteomes" id="UP001642360">
    <property type="component" value="Unassembled WGS sequence"/>
</dbReference>
<comment type="caution">
    <text evidence="2">The sequence shown here is derived from an EMBL/GenBank/DDBJ whole genome shotgun (WGS) entry which is preliminary data.</text>
</comment>
<sequence>MLSVFCSLIRMITRIVCISALRAKGDMGAIIQSLFYVTNVLQTSEVVLCLLQCILVEHDHFICKHKKTPSSMFTILDAQISTWLIKGFLGRLEFRLVHIFREANEVADRLAGQPAVGRNSVDYSVGLQLPCEVFLAFRSDQLALPVLRKRKRVVFDDKGSGRLRDPY</sequence>
<proteinExistence type="predicted"/>
<gene>
    <name evidence="2" type="ORF">ILEXP_LOCUS31888</name>
</gene>
<feature type="chain" id="PRO_5044798098" description="RNase H type-1 domain-containing protein" evidence="1">
    <location>
        <begin position="18"/>
        <end position="167"/>
    </location>
</feature>
<accession>A0ABC8T767</accession>
<dbReference type="AlphaFoldDB" id="A0ABC8T767"/>
<reference evidence="2 3" key="1">
    <citation type="submission" date="2024-02" db="EMBL/GenBank/DDBJ databases">
        <authorList>
            <person name="Vignale AGUSTIN F."/>
            <person name="Sosa J E."/>
            <person name="Modenutti C."/>
        </authorList>
    </citation>
    <scope>NUCLEOTIDE SEQUENCE [LARGE SCALE GENOMIC DNA]</scope>
</reference>
<protein>
    <recommendedName>
        <fullName evidence="4">RNase H type-1 domain-containing protein</fullName>
    </recommendedName>
</protein>
<evidence type="ECO:0008006" key="4">
    <source>
        <dbReference type="Google" id="ProtNLM"/>
    </source>
</evidence>
<organism evidence="2 3">
    <name type="scientific">Ilex paraguariensis</name>
    <name type="common">yerba mate</name>
    <dbReference type="NCBI Taxonomy" id="185542"/>
    <lineage>
        <taxon>Eukaryota</taxon>
        <taxon>Viridiplantae</taxon>
        <taxon>Streptophyta</taxon>
        <taxon>Embryophyta</taxon>
        <taxon>Tracheophyta</taxon>
        <taxon>Spermatophyta</taxon>
        <taxon>Magnoliopsida</taxon>
        <taxon>eudicotyledons</taxon>
        <taxon>Gunneridae</taxon>
        <taxon>Pentapetalae</taxon>
        <taxon>asterids</taxon>
        <taxon>campanulids</taxon>
        <taxon>Aquifoliales</taxon>
        <taxon>Aquifoliaceae</taxon>
        <taxon>Ilex</taxon>
    </lineage>
</organism>
<name>A0ABC8T767_9AQUA</name>
<dbReference type="EMBL" id="CAUOFW020003947">
    <property type="protein sequence ID" value="CAK9162927.1"/>
    <property type="molecule type" value="Genomic_DNA"/>
</dbReference>
<feature type="signal peptide" evidence="1">
    <location>
        <begin position="1"/>
        <end position="17"/>
    </location>
</feature>